<gene>
    <name evidence="4" type="ORF">GCM10022410_11020</name>
</gene>
<accession>A0ABP7VFT7</accession>
<dbReference type="InterPro" id="IPR050595">
    <property type="entry name" value="Bact_response_regulator"/>
</dbReference>
<sequence>MYNFLILDDEKQERDVIKYLLKQMPYQLNLFEAPNGKDGLLILDQQPIDILITDVKMPFMTGIELADYAKQYDQDIEIIFFSGHDDYDYLKKALLMNAITYILKPVQPSEFFDTITQTIEKLDRKRNTKLTEAQKERTMQKYIIRELINDVSLVELKQQYPSSDFNFLNSIAYYMIYQIDKLSSNRSHTVEQFILQFDTYMDYFQYNTKNSIVFFHESDRFFELKNKIESIPDLIGYYVIKKFDSPDKFQQSFREAEQELTEKAFYQNQRKSSFQKEDDATVV</sequence>
<dbReference type="InterPro" id="IPR001789">
    <property type="entry name" value="Sig_transdc_resp-reg_receiver"/>
</dbReference>
<feature type="modified residue" description="4-aspartylphosphate" evidence="2">
    <location>
        <position position="54"/>
    </location>
</feature>
<dbReference type="PANTHER" id="PTHR44591:SF3">
    <property type="entry name" value="RESPONSE REGULATORY DOMAIN-CONTAINING PROTEIN"/>
    <property type="match status" value="1"/>
</dbReference>
<dbReference type="Proteomes" id="UP001501734">
    <property type="component" value="Unassembled WGS sequence"/>
</dbReference>
<evidence type="ECO:0000256" key="1">
    <source>
        <dbReference type="ARBA" id="ARBA00022553"/>
    </source>
</evidence>
<dbReference type="PANTHER" id="PTHR44591">
    <property type="entry name" value="STRESS RESPONSE REGULATOR PROTEIN 1"/>
    <property type="match status" value="1"/>
</dbReference>
<proteinExistence type="predicted"/>
<dbReference type="CDD" id="cd17536">
    <property type="entry name" value="REC_YesN-like"/>
    <property type="match status" value="1"/>
</dbReference>
<dbReference type="SMART" id="SM00448">
    <property type="entry name" value="REC"/>
    <property type="match status" value="1"/>
</dbReference>
<dbReference type="RefSeq" id="WP_344911162.1">
    <property type="nucleotide sequence ID" value="NZ_BAABDL010000057.1"/>
</dbReference>
<feature type="domain" description="Response regulatory" evidence="3">
    <location>
        <begin position="3"/>
        <end position="119"/>
    </location>
</feature>
<keyword evidence="1 2" id="KW-0597">Phosphoprotein</keyword>
<comment type="caution">
    <text evidence="4">The sequence shown here is derived from an EMBL/GenBank/DDBJ whole genome shotgun (WGS) entry which is preliminary data.</text>
</comment>
<name>A0ABP7VFT7_9BACI</name>
<dbReference type="InterPro" id="IPR011006">
    <property type="entry name" value="CheY-like_superfamily"/>
</dbReference>
<reference evidence="5" key="1">
    <citation type="journal article" date="2019" name="Int. J. Syst. Evol. Microbiol.">
        <title>The Global Catalogue of Microorganisms (GCM) 10K type strain sequencing project: providing services to taxonomists for standard genome sequencing and annotation.</title>
        <authorList>
            <consortium name="The Broad Institute Genomics Platform"/>
            <consortium name="The Broad Institute Genome Sequencing Center for Infectious Disease"/>
            <person name="Wu L."/>
            <person name="Ma J."/>
        </authorList>
    </citation>
    <scope>NUCLEOTIDE SEQUENCE [LARGE SCALE GENOMIC DNA]</scope>
    <source>
        <strain evidence="5">JCM 17250</strain>
    </source>
</reference>
<dbReference type="Gene3D" id="3.40.50.2300">
    <property type="match status" value="1"/>
</dbReference>
<dbReference type="EMBL" id="BAABDL010000057">
    <property type="protein sequence ID" value="GAA4066449.1"/>
    <property type="molecule type" value="Genomic_DNA"/>
</dbReference>
<evidence type="ECO:0000259" key="3">
    <source>
        <dbReference type="PROSITE" id="PS50110"/>
    </source>
</evidence>
<organism evidence="4 5">
    <name type="scientific">Amphibacillus indicireducens</name>
    <dbReference type="NCBI Taxonomy" id="1076330"/>
    <lineage>
        <taxon>Bacteria</taxon>
        <taxon>Bacillati</taxon>
        <taxon>Bacillota</taxon>
        <taxon>Bacilli</taxon>
        <taxon>Bacillales</taxon>
        <taxon>Bacillaceae</taxon>
        <taxon>Amphibacillus</taxon>
    </lineage>
</organism>
<evidence type="ECO:0000313" key="4">
    <source>
        <dbReference type="EMBL" id="GAA4066449.1"/>
    </source>
</evidence>
<dbReference type="Pfam" id="PF00072">
    <property type="entry name" value="Response_reg"/>
    <property type="match status" value="1"/>
</dbReference>
<dbReference type="SUPFAM" id="SSF52172">
    <property type="entry name" value="CheY-like"/>
    <property type="match status" value="1"/>
</dbReference>
<dbReference type="PROSITE" id="PS50110">
    <property type="entry name" value="RESPONSE_REGULATORY"/>
    <property type="match status" value="1"/>
</dbReference>
<keyword evidence="5" id="KW-1185">Reference proteome</keyword>
<evidence type="ECO:0000313" key="5">
    <source>
        <dbReference type="Proteomes" id="UP001501734"/>
    </source>
</evidence>
<evidence type="ECO:0000256" key="2">
    <source>
        <dbReference type="PROSITE-ProRule" id="PRU00169"/>
    </source>
</evidence>
<protein>
    <recommendedName>
        <fullName evidence="3">Response regulatory domain-containing protein</fullName>
    </recommendedName>
</protein>